<keyword evidence="7" id="KW-1185">Reference proteome</keyword>
<dbReference type="InterPro" id="IPR036390">
    <property type="entry name" value="WH_DNA-bd_sf"/>
</dbReference>
<feature type="domain" description="HTH iclR-type" evidence="4">
    <location>
        <begin position="17"/>
        <end position="78"/>
    </location>
</feature>
<dbReference type="Proteomes" id="UP000663181">
    <property type="component" value="Chromosome"/>
</dbReference>
<accession>A0ABX7GRW5</accession>
<protein>
    <submittedName>
        <fullName evidence="6">IclR family transcriptional regulator</fullName>
    </submittedName>
</protein>
<dbReference type="Gene3D" id="3.30.450.40">
    <property type="match status" value="1"/>
</dbReference>
<dbReference type="PANTHER" id="PTHR30136:SF34">
    <property type="entry name" value="TRANSCRIPTIONAL REGULATOR"/>
    <property type="match status" value="1"/>
</dbReference>
<dbReference type="PROSITE" id="PS51078">
    <property type="entry name" value="ICLR_ED"/>
    <property type="match status" value="1"/>
</dbReference>
<dbReference type="EMBL" id="CP064030">
    <property type="protein sequence ID" value="QRN53171.1"/>
    <property type="molecule type" value="Genomic_DNA"/>
</dbReference>
<dbReference type="SMART" id="SM00346">
    <property type="entry name" value="HTH_ICLR"/>
    <property type="match status" value="1"/>
</dbReference>
<keyword evidence="1" id="KW-0805">Transcription regulation</keyword>
<gene>
    <name evidence="6" type="ORF">ISN74_17305</name>
</gene>
<proteinExistence type="predicted"/>
<name>A0ABX7GRW5_9GAMM</name>
<dbReference type="SUPFAM" id="SSF55781">
    <property type="entry name" value="GAF domain-like"/>
    <property type="match status" value="1"/>
</dbReference>
<dbReference type="InterPro" id="IPR005471">
    <property type="entry name" value="Tscrpt_reg_IclR_N"/>
</dbReference>
<dbReference type="InterPro" id="IPR014757">
    <property type="entry name" value="Tscrpt_reg_IclR_C"/>
</dbReference>
<dbReference type="RefSeq" id="WP_188800402.1">
    <property type="nucleotide sequence ID" value="NZ_BMIZ01000002.1"/>
</dbReference>
<evidence type="ECO:0000259" key="5">
    <source>
        <dbReference type="PROSITE" id="PS51078"/>
    </source>
</evidence>
<evidence type="ECO:0000256" key="1">
    <source>
        <dbReference type="ARBA" id="ARBA00023015"/>
    </source>
</evidence>
<dbReference type="InterPro" id="IPR029016">
    <property type="entry name" value="GAF-like_dom_sf"/>
</dbReference>
<dbReference type="Pfam" id="PF01614">
    <property type="entry name" value="IclR_C"/>
    <property type="match status" value="1"/>
</dbReference>
<dbReference type="InterPro" id="IPR036388">
    <property type="entry name" value="WH-like_DNA-bd_sf"/>
</dbReference>
<evidence type="ECO:0000256" key="2">
    <source>
        <dbReference type="ARBA" id="ARBA00023125"/>
    </source>
</evidence>
<dbReference type="SUPFAM" id="SSF46785">
    <property type="entry name" value="Winged helix' DNA-binding domain"/>
    <property type="match status" value="1"/>
</dbReference>
<dbReference type="Gene3D" id="1.10.10.10">
    <property type="entry name" value="Winged helix-like DNA-binding domain superfamily/Winged helix DNA-binding domain"/>
    <property type="match status" value="1"/>
</dbReference>
<evidence type="ECO:0000259" key="4">
    <source>
        <dbReference type="PROSITE" id="PS51077"/>
    </source>
</evidence>
<dbReference type="PROSITE" id="PS51077">
    <property type="entry name" value="HTH_ICLR"/>
    <property type="match status" value="1"/>
</dbReference>
<sequence length="264" mass="28968">MSVDDVIRVKHERRYAVPALEKGLGLLRMLGEHRGELSFSDICQRTTMPKASVYRAVQTLEEMGFLARGTSGGYALGISVLRLGFDYLSSMDIVQIGQPVIHRLRDNTDCSSHLCVRDGRDVVYVARVAASGEIGAGVSIGSRLPAHCTAIGRVLLMDLPRSELERLYTEAVFAETSEAGPKTPQQLFDLLDGDREQGYAISESFYQPGISAVAYPLRNRSGDVVASVNVMAPRHNLPDKLKASLRQEVAQAADEIESYLQVTR</sequence>
<evidence type="ECO:0000256" key="3">
    <source>
        <dbReference type="ARBA" id="ARBA00023163"/>
    </source>
</evidence>
<organism evidence="6 7">
    <name type="scientific">Dyella caseinilytica</name>
    <dbReference type="NCBI Taxonomy" id="1849581"/>
    <lineage>
        <taxon>Bacteria</taxon>
        <taxon>Pseudomonadati</taxon>
        <taxon>Pseudomonadota</taxon>
        <taxon>Gammaproteobacteria</taxon>
        <taxon>Lysobacterales</taxon>
        <taxon>Rhodanobacteraceae</taxon>
        <taxon>Dyella</taxon>
    </lineage>
</organism>
<dbReference type="Pfam" id="PF09339">
    <property type="entry name" value="HTH_IclR"/>
    <property type="match status" value="1"/>
</dbReference>
<keyword evidence="3" id="KW-0804">Transcription</keyword>
<reference evidence="6 7" key="1">
    <citation type="submission" date="2020-10" db="EMBL/GenBank/DDBJ databases">
        <title>Phylogeny of dyella-like bacteria.</title>
        <authorList>
            <person name="Fu J."/>
        </authorList>
    </citation>
    <scope>NUCLEOTIDE SEQUENCE [LARGE SCALE GENOMIC DNA]</scope>
    <source>
        <strain evidence="6 7">DHOB09</strain>
    </source>
</reference>
<dbReference type="InterPro" id="IPR050707">
    <property type="entry name" value="HTH_MetabolicPath_Reg"/>
</dbReference>
<evidence type="ECO:0000313" key="6">
    <source>
        <dbReference type="EMBL" id="QRN53171.1"/>
    </source>
</evidence>
<dbReference type="PANTHER" id="PTHR30136">
    <property type="entry name" value="HELIX-TURN-HELIX TRANSCRIPTIONAL REGULATOR, ICLR FAMILY"/>
    <property type="match status" value="1"/>
</dbReference>
<feature type="domain" description="IclR-ED" evidence="5">
    <location>
        <begin position="79"/>
        <end position="262"/>
    </location>
</feature>
<evidence type="ECO:0000313" key="7">
    <source>
        <dbReference type="Proteomes" id="UP000663181"/>
    </source>
</evidence>
<keyword evidence="2" id="KW-0238">DNA-binding</keyword>